<evidence type="ECO:0000256" key="3">
    <source>
        <dbReference type="ARBA" id="ARBA00013014"/>
    </source>
</evidence>
<dbReference type="GO" id="GO:0005737">
    <property type="term" value="C:cytoplasm"/>
    <property type="evidence" value="ECO:0007669"/>
    <property type="project" value="TreeGrafter"/>
</dbReference>
<keyword evidence="14" id="KW-1185">Reference proteome</keyword>
<comment type="function">
    <text evidence="10">Catalyzes the NADPH-dependent reduction of ketopantoate into pantoic acid.</text>
</comment>
<evidence type="ECO:0000256" key="5">
    <source>
        <dbReference type="ARBA" id="ARBA00022655"/>
    </source>
</evidence>
<evidence type="ECO:0000313" key="13">
    <source>
        <dbReference type="EMBL" id="KVE23599.1"/>
    </source>
</evidence>
<gene>
    <name evidence="13" type="ORF">WS67_23290</name>
</gene>
<dbReference type="Pfam" id="PF02558">
    <property type="entry name" value="ApbA"/>
    <property type="match status" value="1"/>
</dbReference>
<evidence type="ECO:0000256" key="2">
    <source>
        <dbReference type="ARBA" id="ARBA00007870"/>
    </source>
</evidence>
<evidence type="ECO:0000256" key="8">
    <source>
        <dbReference type="ARBA" id="ARBA00032024"/>
    </source>
</evidence>
<keyword evidence="6 10" id="KW-0521">NADP</keyword>
<keyword evidence="7 10" id="KW-0560">Oxidoreductase</keyword>
<comment type="pathway">
    <text evidence="1 10">Cofactor biosynthesis; (R)-pantothenate biosynthesis; (R)-pantoate from 3-methyl-2-oxobutanoate: step 2/2.</text>
</comment>
<name>A0A118DLM5_9BURK</name>
<dbReference type="NCBIfam" id="TIGR00745">
    <property type="entry name" value="apbA_panE"/>
    <property type="match status" value="1"/>
</dbReference>
<evidence type="ECO:0000256" key="10">
    <source>
        <dbReference type="RuleBase" id="RU362068"/>
    </source>
</evidence>
<reference evidence="13 14" key="1">
    <citation type="submission" date="2015-11" db="EMBL/GenBank/DDBJ databases">
        <title>Expanding the genomic diversity of Burkholderia species for the development of highly accurate diagnostics.</title>
        <authorList>
            <person name="Sahl J."/>
            <person name="Keim P."/>
            <person name="Wagner D."/>
        </authorList>
    </citation>
    <scope>NUCLEOTIDE SEQUENCE [LARGE SCALE GENOMIC DNA]</scope>
    <source>
        <strain evidence="13 14">TSV85</strain>
    </source>
</reference>
<dbReference type="InterPro" id="IPR013328">
    <property type="entry name" value="6PGD_dom2"/>
</dbReference>
<evidence type="ECO:0000256" key="9">
    <source>
        <dbReference type="ARBA" id="ARBA00048793"/>
    </source>
</evidence>
<dbReference type="NCBIfam" id="NF006083">
    <property type="entry name" value="PRK08229.1"/>
    <property type="match status" value="1"/>
</dbReference>
<dbReference type="InterPro" id="IPR036291">
    <property type="entry name" value="NAD(P)-bd_dom_sf"/>
</dbReference>
<comment type="similarity">
    <text evidence="2 10">Belongs to the ketopantoate reductase family.</text>
</comment>
<dbReference type="SUPFAM" id="SSF48179">
    <property type="entry name" value="6-phosphogluconate dehydrogenase C-terminal domain-like"/>
    <property type="match status" value="1"/>
</dbReference>
<keyword evidence="5 10" id="KW-0566">Pantothenate biosynthesis</keyword>
<dbReference type="Gene3D" id="3.40.50.720">
    <property type="entry name" value="NAD(P)-binding Rossmann-like Domain"/>
    <property type="match status" value="1"/>
</dbReference>
<dbReference type="InterPro" id="IPR013752">
    <property type="entry name" value="KPA_reductase"/>
</dbReference>
<protein>
    <recommendedName>
        <fullName evidence="4 10">2-dehydropantoate 2-reductase</fullName>
        <ecNumber evidence="3 10">1.1.1.169</ecNumber>
    </recommendedName>
    <alternativeName>
        <fullName evidence="8 10">Ketopantoate reductase</fullName>
    </alternativeName>
</protein>
<dbReference type="SUPFAM" id="SSF51735">
    <property type="entry name" value="NAD(P)-binding Rossmann-fold domains"/>
    <property type="match status" value="1"/>
</dbReference>
<dbReference type="RefSeq" id="WP_059520487.1">
    <property type="nucleotide sequence ID" value="NZ_LOWA01000057.1"/>
</dbReference>
<organism evidence="13 14">
    <name type="scientific">Burkholderia singularis</name>
    <dbReference type="NCBI Taxonomy" id="1503053"/>
    <lineage>
        <taxon>Bacteria</taxon>
        <taxon>Pseudomonadati</taxon>
        <taxon>Pseudomonadota</taxon>
        <taxon>Betaproteobacteria</taxon>
        <taxon>Burkholderiales</taxon>
        <taxon>Burkholderiaceae</taxon>
        <taxon>Burkholderia</taxon>
        <taxon>pseudomallei group</taxon>
    </lineage>
</organism>
<dbReference type="PANTHER" id="PTHR43765:SF2">
    <property type="entry name" value="2-DEHYDROPANTOATE 2-REDUCTASE"/>
    <property type="match status" value="1"/>
</dbReference>
<evidence type="ECO:0000313" key="14">
    <source>
        <dbReference type="Proteomes" id="UP000062788"/>
    </source>
</evidence>
<dbReference type="AlphaFoldDB" id="A0A118DLM5"/>
<proteinExistence type="inferred from homology"/>
<evidence type="ECO:0000259" key="11">
    <source>
        <dbReference type="Pfam" id="PF02558"/>
    </source>
</evidence>
<dbReference type="Proteomes" id="UP000062788">
    <property type="component" value="Unassembled WGS sequence"/>
</dbReference>
<dbReference type="InterPro" id="IPR003710">
    <property type="entry name" value="ApbA"/>
</dbReference>
<dbReference type="OrthoDB" id="8555723at2"/>
<dbReference type="Pfam" id="PF08546">
    <property type="entry name" value="ApbA_C"/>
    <property type="match status" value="1"/>
</dbReference>
<comment type="catalytic activity">
    <reaction evidence="9 10">
        <text>(R)-pantoate + NADP(+) = 2-dehydropantoate + NADPH + H(+)</text>
        <dbReference type="Rhea" id="RHEA:16233"/>
        <dbReference type="ChEBI" id="CHEBI:11561"/>
        <dbReference type="ChEBI" id="CHEBI:15378"/>
        <dbReference type="ChEBI" id="CHEBI:15980"/>
        <dbReference type="ChEBI" id="CHEBI:57783"/>
        <dbReference type="ChEBI" id="CHEBI:58349"/>
        <dbReference type="EC" id="1.1.1.169"/>
    </reaction>
</comment>
<dbReference type="EC" id="1.1.1.169" evidence="3 10"/>
<dbReference type="InterPro" id="IPR050838">
    <property type="entry name" value="Ketopantoate_reductase"/>
</dbReference>
<evidence type="ECO:0000256" key="7">
    <source>
        <dbReference type="ARBA" id="ARBA00023002"/>
    </source>
</evidence>
<feature type="domain" description="Ketopantoate reductase C-terminal" evidence="12">
    <location>
        <begin position="180"/>
        <end position="319"/>
    </location>
</feature>
<dbReference type="GO" id="GO:0015940">
    <property type="term" value="P:pantothenate biosynthetic process"/>
    <property type="evidence" value="ECO:0007669"/>
    <property type="project" value="UniProtKB-UniPathway"/>
</dbReference>
<feature type="domain" description="Ketopantoate reductase N-terminal" evidence="11">
    <location>
        <begin position="4"/>
        <end position="157"/>
    </location>
</feature>
<dbReference type="GO" id="GO:0008677">
    <property type="term" value="F:2-dehydropantoate 2-reductase activity"/>
    <property type="evidence" value="ECO:0007669"/>
    <property type="project" value="UniProtKB-EC"/>
</dbReference>
<dbReference type="GO" id="GO:0050661">
    <property type="term" value="F:NADP binding"/>
    <property type="evidence" value="ECO:0007669"/>
    <property type="project" value="TreeGrafter"/>
</dbReference>
<evidence type="ECO:0000259" key="12">
    <source>
        <dbReference type="Pfam" id="PF08546"/>
    </source>
</evidence>
<evidence type="ECO:0000256" key="4">
    <source>
        <dbReference type="ARBA" id="ARBA00019465"/>
    </source>
</evidence>
<dbReference type="Gene3D" id="1.10.1040.10">
    <property type="entry name" value="N-(1-d-carboxylethyl)-l-norvaline Dehydrogenase, domain 2"/>
    <property type="match status" value="1"/>
</dbReference>
<dbReference type="InterPro" id="IPR008927">
    <property type="entry name" value="6-PGluconate_DH-like_C_sf"/>
</dbReference>
<evidence type="ECO:0000256" key="6">
    <source>
        <dbReference type="ARBA" id="ARBA00022857"/>
    </source>
</evidence>
<dbReference type="InterPro" id="IPR013332">
    <property type="entry name" value="KPR_N"/>
</dbReference>
<dbReference type="UniPathway" id="UPA00028">
    <property type="reaction ID" value="UER00004"/>
</dbReference>
<accession>A0A118DLM5</accession>
<comment type="caution">
    <text evidence="13">The sequence shown here is derived from an EMBL/GenBank/DDBJ whole genome shotgun (WGS) entry which is preliminary data.</text>
</comment>
<sequence>MAAICVYGAGAVGCYLGGRLLAAGVDVELIGRQRIQAQLREHGLVLSDYRGRDARVPASRIAYAASDAAAAAAVAAASLVLVTVKSAATPAVADALARTARPCTVVISFQNGVRNADVLRAALPHATVLAAMVPFNVIARGACAFHQGTSGELQVEAAPALQRFAAAFERAGLPLVQRADMRAVQWAKLLVNLNNAINALANRPLKDELAQRGYRRCLALAQAEGLALLKRASIRPARITPLPATWMPRLLSMPDALFTRLAGAMLAIDPLARSSMSDDLDAGRPTEVDWINGEIVQLAAGLGRRAPVNARLCALVHDAQRAAARPAWSGEALLAELRAAAARRVV</sequence>
<dbReference type="PANTHER" id="PTHR43765">
    <property type="entry name" value="2-DEHYDROPANTOATE 2-REDUCTASE-RELATED"/>
    <property type="match status" value="1"/>
</dbReference>
<evidence type="ECO:0000256" key="1">
    <source>
        <dbReference type="ARBA" id="ARBA00004994"/>
    </source>
</evidence>
<dbReference type="EMBL" id="LOWA01000057">
    <property type="protein sequence ID" value="KVE23599.1"/>
    <property type="molecule type" value="Genomic_DNA"/>
</dbReference>